<dbReference type="EMBL" id="JARSBO010000004">
    <property type="protein sequence ID" value="MDG4719242.1"/>
    <property type="molecule type" value="Genomic_DNA"/>
</dbReference>
<dbReference type="Pfam" id="PF12697">
    <property type="entry name" value="Abhydrolase_6"/>
    <property type="match status" value="1"/>
</dbReference>
<evidence type="ECO:0000313" key="2">
    <source>
        <dbReference type="EMBL" id="MDG4719242.1"/>
    </source>
</evidence>
<proteinExistence type="predicted"/>
<dbReference type="Gene3D" id="3.40.50.1820">
    <property type="entry name" value="alpha/beta hydrolase"/>
    <property type="match status" value="1"/>
</dbReference>
<evidence type="ECO:0000313" key="3">
    <source>
        <dbReference type="Proteomes" id="UP001529180"/>
    </source>
</evidence>
<keyword evidence="3" id="KW-1185">Reference proteome</keyword>
<reference evidence="2 3" key="1">
    <citation type="submission" date="2023-03" db="EMBL/GenBank/DDBJ databases">
        <title>Strain FZY0004 represents a novel species in the genus Thalassospira isolated from seawater.</title>
        <authorList>
            <person name="Fu Z.-Y."/>
        </authorList>
    </citation>
    <scope>NUCLEOTIDE SEQUENCE [LARGE SCALE GENOMIC DNA]</scope>
    <source>
        <strain evidence="2 3">FZY0004</strain>
    </source>
</reference>
<evidence type="ECO:0000259" key="1">
    <source>
        <dbReference type="Pfam" id="PF12697"/>
    </source>
</evidence>
<dbReference type="SUPFAM" id="SSF53474">
    <property type="entry name" value="alpha/beta-Hydrolases"/>
    <property type="match status" value="1"/>
</dbReference>
<dbReference type="PANTHER" id="PTHR33428:SF14">
    <property type="entry name" value="CARBOXYLESTERASE TYPE B DOMAIN-CONTAINING PROTEIN"/>
    <property type="match status" value="1"/>
</dbReference>
<dbReference type="GO" id="GO:0016787">
    <property type="term" value="F:hydrolase activity"/>
    <property type="evidence" value="ECO:0007669"/>
    <property type="project" value="UniProtKB-KW"/>
</dbReference>
<dbReference type="InterPro" id="IPR000073">
    <property type="entry name" value="AB_hydrolase_1"/>
</dbReference>
<protein>
    <submittedName>
        <fullName evidence="2">Alpha/beta fold hydrolase</fullName>
    </submittedName>
</protein>
<gene>
    <name evidence="2" type="ORF">P7680_09540</name>
</gene>
<organism evidence="2 3">
    <name type="scientific">Thalassospira aquimaris</name>
    <dbReference type="NCBI Taxonomy" id="3037796"/>
    <lineage>
        <taxon>Bacteria</taxon>
        <taxon>Pseudomonadati</taxon>
        <taxon>Pseudomonadota</taxon>
        <taxon>Alphaproteobacteria</taxon>
        <taxon>Rhodospirillales</taxon>
        <taxon>Thalassospiraceae</taxon>
        <taxon>Thalassospira</taxon>
    </lineage>
</organism>
<dbReference type="InterPro" id="IPR029058">
    <property type="entry name" value="AB_hydrolase_fold"/>
</dbReference>
<accession>A0ABT6GAZ6</accession>
<dbReference type="RefSeq" id="WP_114102489.1">
    <property type="nucleotide sequence ID" value="NZ_JARSBO010000004.1"/>
</dbReference>
<dbReference type="Proteomes" id="UP001529180">
    <property type="component" value="Unassembled WGS sequence"/>
</dbReference>
<comment type="caution">
    <text evidence="2">The sequence shown here is derived from an EMBL/GenBank/DDBJ whole genome shotgun (WGS) entry which is preliminary data.</text>
</comment>
<sequence>MNNLIDKARHIPVNDAVSTISVCPVILDAPGRPKPIEMRITAPAQGRNLPIILLSHGHGPSLYIPSKDGYGPLANFYAEHGFVVIQPTHGNSKVAGFGSDAPGAPFFWRSRVEDFKTILDHLGAIERASPVIDGRLDHDRVAAVGHSLGGQTVGMLLGARLSDSADPDAQDVNMIEPRIKAGVLLAAPGLGGDSLSDHARRNYTALNPDFAHMTTRTLVVAGDQDINPHLTTRGAAWHTDPFHHAPGGEFLLTLIGGKHGLGGIAGYDAKETDDEDPDRLAITQRMTWAYLRSALYGDDPAWTDACAVLATHAGHLAFVEQRAQKQETDADFPLIH</sequence>
<name>A0ABT6GAZ6_9PROT</name>
<feature type="domain" description="AB hydrolase-1" evidence="1">
    <location>
        <begin position="52"/>
        <end position="322"/>
    </location>
</feature>
<dbReference type="PANTHER" id="PTHR33428">
    <property type="entry name" value="CHLOROPHYLLASE-2, CHLOROPLASTIC"/>
    <property type="match status" value="1"/>
</dbReference>
<keyword evidence="2" id="KW-0378">Hydrolase</keyword>